<evidence type="ECO:0000256" key="2">
    <source>
        <dbReference type="ARBA" id="ARBA00023125"/>
    </source>
</evidence>
<dbReference type="InterPro" id="IPR009057">
    <property type="entry name" value="Homeodomain-like_sf"/>
</dbReference>
<dbReference type="PROSITE" id="PS01124">
    <property type="entry name" value="HTH_ARAC_FAMILY_2"/>
    <property type="match status" value="1"/>
</dbReference>
<dbReference type="PANTHER" id="PTHR11019:SF199">
    <property type="entry name" value="HTH-TYPE TRANSCRIPTIONAL REGULATOR NIMR"/>
    <property type="match status" value="1"/>
</dbReference>
<protein>
    <submittedName>
        <fullName evidence="6">Transcriptional regulator, AraC family</fullName>
    </submittedName>
</protein>
<dbReference type="SMART" id="SM00342">
    <property type="entry name" value="HTH_ARAC"/>
    <property type="match status" value="1"/>
</dbReference>
<dbReference type="PROSITE" id="PS00041">
    <property type="entry name" value="HTH_ARAC_FAMILY_1"/>
    <property type="match status" value="1"/>
</dbReference>
<proteinExistence type="predicted"/>
<dbReference type="AlphaFoldDB" id="A0A1M4EI41"/>
<keyword evidence="1" id="KW-0805">Transcription regulation</keyword>
<accession>A0A1M4EI41</accession>
<evidence type="ECO:0000256" key="3">
    <source>
        <dbReference type="ARBA" id="ARBA00023163"/>
    </source>
</evidence>
<keyword evidence="2" id="KW-0238">DNA-binding</keyword>
<dbReference type="InterPro" id="IPR020449">
    <property type="entry name" value="Tscrpt_reg_AraC-type_HTH"/>
</dbReference>
<dbReference type="GO" id="GO:0043565">
    <property type="term" value="F:sequence-specific DNA binding"/>
    <property type="evidence" value="ECO:0007669"/>
    <property type="project" value="InterPro"/>
</dbReference>
<dbReference type="SUPFAM" id="SSF46689">
    <property type="entry name" value="Homeodomain-like"/>
    <property type="match status" value="1"/>
</dbReference>
<organism evidence="6">
    <name type="scientific">Nonomuraea gerenzanensis</name>
    <dbReference type="NCBI Taxonomy" id="93944"/>
    <lineage>
        <taxon>Bacteria</taxon>
        <taxon>Bacillati</taxon>
        <taxon>Actinomycetota</taxon>
        <taxon>Actinomycetes</taxon>
        <taxon>Streptosporangiales</taxon>
        <taxon>Streptosporangiaceae</taxon>
        <taxon>Nonomuraea</taxon>
    </lineage>
</organism>
<name>A0A1M4EI41_9ACTN</name>
<dbReference type="GO" id="GO:0003700">
    <property type="term" value="F:DNA-binding transcription factor activity"/>
    <property type="evidence" value="ECO:0007669"/>
    <property type="project" value="InterPro"/>
</dbReference>
<dbReference type="Pfam" id="PF12833">
    <property type="entry name" value="HTH_18"/>
    <property type="match status" value="1"/>
</dbReference>
<gene>
    <name evidence="6" type="ORF">BN4615_P8143</name>
</gene>
<dbReference type="Gene3D" id="1.10.10.60">
    <property type="entry name" value="Homeodomain-like"/>
    <property type="match status" value="1"/>
</dbReference>
<dbReference type="PRINTS" id="PR00032">
    <property type="entry name" value="HTHARAC"/>
</dbReference>
<feature type="domain" description="HTH araC/xylS-type" evidence="5">
    <location>
        <begin position="34"/>
        <end position="130"/>
    </location>
</feature>
<dbReference type="RefSeq" id="WP_225267386.1">
    <property type="nucleotide sequence ID" value="NZ_CP084058.1"/>
</dbReference>
<evidence type="ECO:0000256" key="4">
    <source>
        <dbReference type="SAM" id="MobiDB-lite"/>
    </source>
</evidence>
<dbReference type="EMBL" id="LT559118">
    <property type="protein sequence ID" value="SBO98627.1"/>
    <property type="molecule type" value="Genomic_DNA"/>
</dbReference>
<dbReference type="InterPro" id="IPR018060">
    <property type="entry name" value="HTH_AraC"/>
</dbReference>
<dbReference type="PANTHER" id="PTHR11019">
    <property type="entry name" value="HTH-TYPE TRANSCRIPTIONAL REGULATOR NIMR"/>
    <property type="match status" value="1"/>
</dbReference>
<reference evidence="6" key="1">
    <citation type="submission" date="2016-04" db="EMBL/GenBank/DDBJ databases">
        <authorList>
            <person name="Evans L.H."/>
            <person name="Alamgir A."/>
            <person name="Owens N."/>
            <person name="Weber N.D."/>
            <person name="Virtaneva K."/>
            <person name="Barbian K."/>
            <person name="Babar A."/>
            <person name="Rosenke K."/>
        </authorList>
    </citation>
    <scope>NUCLEOTIDE SEQUENCE</scope>
    <source>
        <strain evidence="6">Nono1</strain>
    </source>
</reference>
<sequence>MTTPAVDGSAAASSPTKTPPGLIGLRAGGTGFALTVARALSHDPGDEAGLAEWAERLHVSVKTLQRDFEREFGMPYSKVRTKLRLSTSRVLLETRPVAEVAHRVGYSSPSAFITAFTKEYGCTPGRYAEREYDSAG</sequence>
<evidence type="ECO:0000313" key="6">
    <source>
        <dbReference type="EMBL" id="SBO98627.1"/>
    </source>
</evidence>
<dbReference type="InterPro" id="IPR018062">
    <property type="entry name" value="HTH_AraC-typ_CS"/>
</dbReference>
<evidence type="ECO:0000259" key="5">
    <source>
        <dbReference type="PROSITE" id="PS01124"/>
    </source>
</evidence>
<feature type="region of interest" description="Disordered" evidence="4">
    <location>
        <begin position="1"/>
        <end position="21"/>
    </location>
</feature>
<keyword evidence="3" id="KW-0804">Transcription</keyword>
<evidence type="ECO:0000256" key="1">
    <source>
        <dbReference type="ARBA" id="ARBA00023015"/>
    </source>
</evidence>